<feature type="compositionally biased region" description="Polar residues" evidence="5">
    <location>
        <begin position="1"/>
        <end position="11"/>
    </location>
</feature>
<dbReference type="Gene3D" id="1.10.10.10">
    <property type="entry name" value="Winged helix-like DNA-binding domain superfamily/Winged helix DNA-binding domain"/>
    <property type="match status" value="1"/>
</dbReference>
<evidence type="ECO:0000256" key="3">
    <source>
        <dbReference type="ARBA" id="ARBA00023242"/>
    </source>
</evidence>
<feature type="domain" description="HSF-type DNA-binding" evidence="6">
    <location>
        <begin position="85"/>
        <end position="174"/>
    </location>
</feature>
<dbReference type="PANTHER" id="PTHR10015:SF206">
    <property type="entry name" value="HSF-TYPE DNA-BINDING DOMAIN-CONTAINING PROTEIN"/>
    <property type="match status" value="1"/>
</dbReference>
<keyword evidence="8" id="KW-1185">Reference proteome</keyword>
<organism evidence="7 8">
    <name type="scientific">Cyclostephanos tholiformis</name>
    <dbReference type="NCBI Taxonomy" id="382380"/>
    <lineage>
        <taxon>Eukaryota</taxon>
        <taxon>Sar</taxon>
        <taxon>Stramenopiles</taxon>
        <taxon>Ochrophyta</taxon>
        <taxon>Bacillariophyta</taxon>
        <taxon>Coscinodiscophyceae</taxon>
        <taxon>Thalassiosirophycidae</taxon>
        <taxon>Stephanodiscales</taxon>
        <taxon>Stephanodiscaceae</taxon>
        <taxon>Cyclostephanos</taxon>
    </lineage>
</organism>
<evidence type="ECO:0000313" key="7">
    <source>
        <dbReference type="EMBL" id="KAL3823533.1"/>
    </source>
</evidence>
<comment type="caution">
    <text evidence="7">The sequence shown here is derived from an EMBL/GenBank/DDBJ whole genome shotgun (WGS) entry which is preliminary data.</text>
</comment>
<dbReference type="PANTHER" id="PTHR10015">
    <property type="entry name" value="HEAT SHOCK TRANSCRIPTION FACTOR"/>
    <property type="match status" value="1"/>
</dbReference>
<evidence type="ECO:0000256" key="5">
    <source>
        <dbReference type="SAM" id="MobiDB-lite"/>
    </source>
</evidence>
<sequence>MMTKTSPNKESTAPIHLPPFDDNDDGGDGGDDHATHKAKRARKVKESVIDHTYRDYSLVEVTSTDDDNDDDEDQSPNQRRKDSKASLNFPAKLHAILSNPSYQHIICWMPHGRSWNIIDKYLLTSIILPKHFSHSKFESFNRSVNGWGFKDKRSYYHECFLRGRPELTSIMQRLCNPGKRLPDKSGEPNFYEISKKYPLPELPPALARDPTSKVQIDASYVMKSPHVGQPETNQFMFPPPNMNGSYNMYGYPQASHFPSIPSSAADPKQPRQYLSGQVAPFQFHPNPYGFYPYPHMMMSPQLMRAGPQGYFVPYQQPQLFLQPQPAQSATPNGAAEKPETTSTVLADEAKPVAQADMNGEEPTTAKMSV</sequence>
<dbReference type="AlphaFoldDB" id="A0ABD3SGL9"/>
<proteinExistence type="inferred from homology"/>
<dbReference type="InterPro" id="IPR036390">
    <property type="entry name" value="WH_DNA-bd_sf"/>
</dbReference>
<feature type="region of interest" description="Disordered" evidence="5">
    <location>
        <begin position="60"/>
        <end position="85"/>
    </location>
</feature>
<dbReference type="SUPFAM" id="SSF46785">
    <property type="entry name" value="Winged helix' DNA-binding domain"/>
    <property type="match status" value="1"/>
</dbReference>
<dbReference type="SMART" id="SM00415">
    <property type="entry name" value="HSF"/>
    <property type="match status" value="1"/>
</dbReference>
<feature type="region of interest" description="Disordered" evidence="5">
    <location>
        <begin position="323"/>
        <end position="369"/>
    </location>
</feature>
<evidence type="ECO:0000256" key="2">
    <source>
        <dbReference type="ARBA" id="ARBA00023125"/>
    </source>
</evidence>
<evidence type="ECO:0000256" key="1">
    <source>
        <dbReference type="ARBA" id="ARBA00004123"/>
    </source>
</evidence>
<dbReference type="EMBL" id="JALLPB020000035">
    <property type="protein sequence ID" value="KAL3823533.1"/>
    <property type="molecule type" value="Genomic_DNA"/>
</dbReference>
<reference evidence="7 8" key="1">
    <citation type="submission" date="2024-10" db="EMBL/GenBank/DDBJ databases">
        <title>Updated reference genomes for cyclostephanoid diatoms.</title>
        <authorList>
            <person name="Roberts W.R."/>
            <person name="Alverson A.J."/>
        </authorList>
    </citation>
    <scope>NUCLEOTIDE SEQUENCE [LARGE SCALE GENOMIC DNA]</scope>
    <source>
        <strain evidence="7 8">AJA228-03</strain>
    </source>
</reference>
<feature type="region of interest" description="Disordered" evidence="5">
    <location>
        <begin position="1"/>
        <end position="46"/>
    </location>
</feature>
<dbReference type="Pfam" id="PF00447">
    <property type="entry name" value="HSF_DNA-bind"/>
    <property type="match status" value="1"/>
</dbReference>
<gene>
    <name evidence="7" type="ORF">ACHAXA_007211</name>
</gene>
<dbReference type="InterPro" id="IPR000232">
    <property type="entry name" value="HSF_DNA-bd"/>
</dbReference>
<dbReference type="Proteomes" id="UP001530377">
    <property type="component" value="Unassembled WGS sequence"/>
</dbReference>
<dbReference type="GO" id="GO:0003677">
    <property type="term" value="F:DNA binding"/>
    <property type="evidence" value="ECO:0007669"/>
    <property type="project" value="UniProtKB-KW"/>
</dbReference>
<dbReference type="InterPro" id="IPR036388">
    <property type="entry name" value="WH-like_DNA-bd_sf"/>
</dbReference>
<comment type="similarity">
    <text evidence="4">Belongs to the HSF family.</text>
</comment>
<protein>
    <recommendedName>
        <fullName evidence="6">HSF-type DNA-binding domain-containing protein</fullName>
    </recommendedName>
</protein>
<evidence type="ECO:0000259" key="6">
    <source>
        <dbReference type="SMART" id="SM00415"/>
    </source>
</evidence>
<comment type="subcellular location">
    <subcellularLocation>
        <location evidence="1">Nucleus</location>
    </subcellularLocation>
</comment>
<evidence type="ECO:0000313" key="8">
    <source>
        <dbReference type="Proteomes" id="UP001530377"/>
    </source>
</evidence>
<dbReference type="PRINTS" id="PR00056">
    <property type="entry name" value="HSFDOMAIN"/>
</dbReference>
<dbReference type="GO" id="GO:0005634">
    <property type="term" value="C:nucleus"/>
    <property type="evidence" value="ECO:0007669"/>
    <property type="project" value="UniProtKB-SubCell"/>
</dbReference>
<feature type="compositionally biased region" description="Acidic residues" evidence="5">
    <location>
        <begin position="63"/>
        <end position="74"/>
    </location>
</feature>
<evidence type="ECO:0000256" key="4">
    <source>
        <dbReference type="RuleBase" id="RU004020"/>
    </source>
</evidence>
<name>A0ABD3SGL9_9STRA</name>
<dbReference type="FunFam" id="1.10.10.10:FF:000479">
    <property type="entry name" value="Predicted protein"/>
    <property type="match status" value="1"/>
</dbReference>
<keyword evidence="3" id="KW-0539">Nucleus</keyword>
<accession>A0ABD3SGL9</accession>
<keyword evidence="2" id="KW-0238">DNA-binding</keyword>